<dbReference type="PANTHER" id="PTHR24198:SF165">
    <property type="entry name" value="ANKYRIN REPEAT-CONTAINING PROTEIN-RELATED"/>
    <property type="match status" value="1"/>
</dbReference>
<evidence type="ECO:0000313" key="4">
    <source>
        <dbReference type="EMBL" id="PMD39557.1"/>
    </source>
</evidence>
<keyword evidence="2 3" id="KW-0040">ANK repeat</keyword>
<dbReference type="InterPro" id="IPR036770">
    <property type="entry name" value="Ankyrin_rpt-contain_sf"/>
</dbReference>
<dbReference type="PRINTS" id="PR01415">
    <property type="entry name" value="ANKYRIN"/>
</dbReference>
<proteinExistence type="predicted"/>
<dbReference type="Gene3D" id="1.25.40.20">
    <property type="entry name" value="Ankyrin repeat-containing domain"/>
    <property type="match status" value="2"/>
</dbReference>
<dbReference type="Proteomes" id="UP000235786">
    <property type="component" value="Unassembled WGS sequence"/>
</dbReference>
<dbReference type="GO" id="GO:0005737">
    <property type="term" value="C:cytoplasm"/>
    <property type="evidence" value="ECO:0007669"/>
    <property type="project" value="TreeGrafter"/>
</dbReference>
<name>A0A2J6RM18_HYAVF</name>
<reference evidence="4 5" key="1">
    <citation type="submission" date="2016-04" db="EMBL/GenBank/DDBJ databases">
        <title>A degradative enzymes factory behind the ericoid mycorrhizal symbiosis.</title>
        <authorList>
            <consortium name="DOE Joint Genome Institute"/>
            <person name="Martino E."/>
            <person name="Morin E."/>
            <person name="Grelet G."/>
            <person name="Kuo A."/>
            <person name="Kohler A."/>
            <person name="Daghino S."/>
            <person name="Barry K."/>
            <person name="Choi C."/>
            <person name="Cichocki N."/>
            <person name="Clum A."/>
            <person name="Copeland A."/>
            <person name="Hainaut M."/>
            <person name="Haridas S."/>
            <person name="Labutti K."/>
            <person name="Lindquist E."/>
            <person name="Lipzen A."/>
            <person name="Khouja H.-R."/>
            <person name="Murat C."/>
            <person name="Ohm R."/>
            <person name="Olson A."/>
            <person name="Spatafora J."/>
            <person name="Veneault-Fourrey C."/>
            <person name="Henrissat B."/>
            <person name="Grigoriev I."/>
            <person name="Martin F."/>
            <person name="Perotto S."/>
        </authorList>
    </citation>
    <scope>NUCLEOTIDE SEQUENCE [LARGE SCALE GENOMIC DNA]</scope>
    <source>
        <strain evidence="4 5">F</strain>
    </source>
</reference>
<evidence type="ECO:0000256" key="3">
    <source>
        <dbReference type="PROSITE-ProRule" id="PRU00023"/>
    </source>
</evidence>
<dbReference type="SMART" id="SM00248">
    <property type="entry name" value="ANK"/>
    <property type="match status" value="3"/>
</dbReference>
<keyword evidence="5" id="KW-1185">Reference proteome</keyword>
<feature type="non-terminal residue" evidence="4">
    <location>
        <position position="119"/>
    </location>
</feature>
<evidence type="ECO:0000256" key="2">
    <source>
        <dbReference type="ARBA" id="ARBA00023043"/>
    </source>
</evidence>
<dbReference type="SUPFAM" id="SSF48403">
    <property type="entry name" value="Ankyrin repeat"/>
    <property type="match status" value="1"/>
</dbReference>
<gene>
    <name evidence="4" type="ORF">L207DRAFT_429348</name>
</gene>
<feature type="repeat" description="ANK" evidence="3">
    <location>
        <begin position="55"/>
        <end position="88"/>
    </location>
</feature>
<dbReference type="AlphaFoldDB" id="A0A2J6RM18"/>
<dbReference type="PROSITE" id="PS50088">
    <property type="entry name" value="ANK_REPEAT"/>
    <property type="match status" value="3"/>
</dbReference>
<dbReference type="PANTHER" id="PTHR24198">
    <property type="entry name" value="ANKYRIN REPEAT AND PROTEIN KINASE DOMAIN-CONTAINING PROTEIN"/>
    <property type="match status" value="1"/>
</dbReference>
<sequence length="119" mass="12700">MDKVVSALLDLGIPANPDDPTRQSSPLHIAARNGHVEVLKILLRGGADVNCRGPYGQKALHVACANGHAEATRVLVEEAGIDLNSRDDNNFTPLYQASLWGNFRSVEVLVTRGADTSLG</sequence>
<dbReference type="EMBL" id="KZ613946">
    <property type="protein sequence ID" value="PMD39557.1"/>
    <property type="molecule type" value="Genomic_DNA"/>
</dbReference>
<organism evidence="4 5">
    <name type="scientific">Hyaloscypha variabilis (strain UAMH 11265 / GT02V1 / F)</name>
    <name type="common">Meliniomyces variabilis</name>
    <dbReference type="NCBI Taxonomy" id="1149755"/>
    <lineage>
        <taxon>Eukaryota</taxon>
        <taxon>Fungi</taxon>
        <taxon>Dikarya</taxon>
        <taxon>Ascomycota</taxon>
        <taxon>Pezizomycotina</taxon>
        <taxon>Leotiomycetes</taxon>
        <taxon>Helotiales</taxon>
        <taxon>Hyaloscyphaceae</taxon>
        <taxon>Hyaloscypha</taxon>
        <taxon>Hyaloscypha variabilis</taxon>
    </lineage>
</organism>
<protein>
    <submittedName>
        <fullName evidence="4">Ankyrin</fullName>
    </submittedName>
</protein>
<feature type="repeat" description="ANK" evidence="3">
    <location>
        <begin position="22"/>
        <end position="54"/>
    </location>
</feature>
<dbReference type="InterPro" id="IPR002110">
    <property type="entry name" value="Ankyrin_rpt"/>
</dbReference>
<keyword evidence="1" id="KW-0677">Repeat</keyword>
<evidence type="ECO:0000256" key="1">
    <source>
        <dbReference type="ARBA" id="ARBA00022737"/>
    </source>
</evidence>
<accession>A0A2J6RM18</accession>
<dbReference type="OrthoDB" id="3552069at2759"/>
<feature type="repeat" description="ANK" evidence="3">
    <location>
        <begin position="89"/>
        <end position="119"/>
    </location>
</feature>
<dbReference type="Pfam" id="PF12796">
    <property type="entry name" value="Ank_2"/>
    <property type="match status" value="1"/>
</dbReference>
<dbReference type="PROSITE" id="PS50297">
    <property type="entry name" value="ANK_REP_REGION"/>
    <property type="match status" value="3"/>
</dbReference>
<evidence type="ECO:0000313" key="5">
    <source>
        <dbReference type="Proteomes" id="UP000235786"/>
    </source>
</evidence>
<dbReference type="STRING" id="1149755.A0A2J6RM18"/>